<organism evidence="3 4">
    <name type="scientific">Powellomyces hirtus</name>
    <dbReference type="NCBI Taxonomy" id="109895"/>
    <lineage>
        <taxon>Eukaryota</taxon>
        <taxon>Fungi</taxon>
        <taxon>Fungi incertae sedis</taxon>
        <taxon>Chytridiomycota</taxon>
        <taxon>Chytridiomycota incertae sedis</taxon>
        <taxon>Chytridiomycetes</taxon>
        <taxon>Spizellomycetales</taxon>
        <taxon>Powellomycetaceae</taxon>
        <taxon>Powellomyces</taxon>
    </lineage>
</organism>
<keyword evidence="1" id="KW-0812">Transmembrane</keyword>
<reference evidence="3 4" key="1">
    <citation type="journal article" date="2019" name="Sci. Rep.">
        <title>Comparative genomics of chytrid fungi reveal insights into the obligate biotrophic and pathogenic lifestyle of Synchytrium endobioticum.</title>
        <authorList>
            <person name="van de Vossenberg B.T.L.H."/>
            <person name="Warris S."/>
            <person name="Nguyen H.D.T."/>
            <person name="van Gent-Pelzer M.P.E."/>
            <person name="Joly D.L."/>
            <person name="van de Geest H.C."/>
            <person name="Bonants P.J.M."/>
            <person name="Smith D.S."/>
            <person name="Levesque C.A."/>
            <person name="van der Lee T.A.J."/>
        </authorList>
    </citation>
    <scope>NUCLEOTIDE SEQUENCE [LARGE SCALE GENOMIC DNA]</scope>
    <source>
        <strain evidence="3 4">CBS 809.83</strain>
    </source>
</reference>
<gene>
    <name evidence="3" type="ORF">PhCBS80983_g05494</name>
</gene>
<evidence type="ECO:0000313" key="4">
    <source>
        <dbReference type="Proteomes" id="UP000318582"/>
    </source>
</evidence>
<keyword evidence="1" id="KW-0472">Membrane</keyword>
<dbReference type="SUPFAM" id="SSF56281">
    <property type="entry name" value="Metallo-hydrolase/oxidoreductase"/>
    <property type="match status" value="1"/>
</dbReference>
<dbReference type="Pfam" id="PF12706">
    <property type="entry name" value="Lactamase_B_2"/>
    <property type="match status" value="1"/>
</dbReference>
<dbReference type="InterPro" id="IPR036866">
    <property type="entry name" value="RibonucZ/Hydroxyglut_hydro"/>
</dbReference>
<dbReference type="InterPro" id="IPR001279">
    <property type="entry name" value="Metallo-B-lactamas"/>
</dbReference>
<evidence type="ECO:0000313" key="3">
    <source>
        <dbReference type="EMBL" id="TPX55227.1"/>
    </source>
</evidence>
<dbReference type="PANTHER" id="PTHR15032:SF4">
    <property type="entry name" value="N-ACYL-PHOSPHATIDYLETHANOLAMINE-HYDROLYZING PHOSPHOLIPASE D"/>
    <property type="match status" value="1"/>
</dbReference>
<accession>A0A507DVL2</accession>
<feature type="transmembrane region" description="Helical" evidence="1">
    <location>
        <begin position="12"/>
        <end position="29"/>
    </location>
</feature>
<dbReference type="GO" id="GO:0070291">
    <property type="term" value="P:N-acylethanolamine metabolic process"/>
    <property type="evidence" value="ECO:0007669"/>
    <property type="project" value="TreeGrafter"/>
</dbReference>
<evidence type="ECO:0000256" key="1">
    <source>
        <dbReference type="SAM" id="Phobius"/>
    </source>
</evidence>
<dbReference type="GO" id="GO:0070290">
    <property type="term" value="F:N-acylphosphatidylethanolamine-specific phospholipase D activity"/>
    <property type="evidence" value="ECO:0007669"/>
    <property type="project" value="TreeGrafter"/>
</dbReference>
<sequence length="466" mass="53038">MRGTTVLSSLRPAHYVALPFVVLGGVLLFEQGRWLWHRSHRVRAIERRWEYVNGQLLEMDAVENAGQLVEEAGLEPADAEETRKAVALSRAPNVGFWKQKLYTSLHFAGRFVNPFLEWRDKNATNVWEYLRWQLTRNNRNGVPKDQKELEANLPVVQPNWELLRTFHDQQVSVHDLNASWVTVPSANSTSPTTPTTVQPSMTVTWFGQSTCLVQMDGYNILTDPIFSSRTIGNWLGPKRLRPPPCQVSDLPPIDIVLVSHDHYDHLDRAVVKELGNDVTWYVPLGLKEWFNTHGVTNVIELDWWQEHTHTTPSRTSTATTSLMIAGAPIQHWSGRHFFDVNRSLWASFVVKGPTASFFHCGDTGYCSVFKEIGARYGPITLAALPIGAYEPRWFLRHQHVDPDEACQIHEDLNASYSLGVHWGTFMMSDEHYMDPPKHLQESRIRRNLPGGSVFTSDIGETVCVPK</sequence>
<dbReference type="EMBL" id="QEAQ01000120">
    <property type="protein sequence ID" value="TPX55227.1"/>
    <property type="molecule type" value="Genomic_DNA"/>
</dbReference>
<proteinExistence type="predicted"/>
<evidence type="ECO:0000259" key="2">
    <source>
        <dbReference type="Pfam" id="PF12706"/>
    </source>
</evidence>
<dbReference type="AlphaFoldDB" id="A0A507DVL2"/>
<dbReference type="Gene3D" id="3.60.15.10">
    <property type="entry name" value="Ribonuclease Z/Hydroxyacylglutathione hydrolase-like"/>
    <property type="match status" value="1"/>
</dbReference>
<keyword evidence="4" id="KW-1185">Reference proteome</keyword>
<dbReference type="Proteomes" id="UP000318582">
    <property type="component" value="Unassembled WGS sequence"/>
</dbReference>
<protein>
    <recommendedName>
        <fullName evidence="2">Metallo-beta-lactamase domain-containing protein</fullName>
    </recommendedName>
</protein>
<dbReference type="STRING" id="109895.A0A507DVL2"/>
<comment type="caution">
    <text evidence="3">The sequence shown here is derived from an EMBL/GenBank/DDBJ whole genome shotgun (WGS) entry which is preliminary data.</text>
</comment>
<dbReference type="GO" id="GO:0070292">
    <property type="term" value="P:N-acylphosphatidylethanolamine metabolic process"/>
    <property type="evidence" value="ECO:0007669"/>
    <property type="project" value="TreeGrafter"/>
</dbReference>
<name>A0A507DVL2_9FUNG</name>
<dbReference type="GO" id="GO:0005737">
    <property type="term" value="C:cytoplasm"/>
    <property type="evidence" value="ECO:0007669"/>
    <property type="project" value="TreeGrafter"/>
</dbReference>
<dbReference type="PANTHER" id="PTHR15032">
    <property type="entry name" value="N-ACYL-PHOSPHATIDYLETHANOLAMINE-HYDROLYZING PHOSPHOLIPASE D"/>
    <property type="match status" value="1"/>
</dbReference>
<feature type="domain" description="Metallo-beta-lactamase" evidence="2">
    <location>
        <begin position="218"/>
        <end position="422"/>
    </location>
</feature>
<keyword evidence="1" id="KW-1133">Transmembrane helix</keyword>